<dbReference type="SUPFAM" id="SSF57850">
    <property type="entry name" value="RING/U-box"/>
    <property type="match status" value="1"/>
</dbReference>
<dbReference type="EMBL" id="JAXLQG010000007">
    <property type="protein sequence ID" value="KAK5537574.1"/>
    <property type="molecule type" value="Genomic_DNA"/>
</dbReference>
<dbReference type="GO" id="GO:0004842">
    <property type="term" value="F:ubiquitin-protein transferase activity"/>
    <property type="evidence" value="ECO:0007669"/>
    <property type="project" value="InterPro"/>
</dbReference>
<comment type="pathway">
    <text evidence="2">Protein modification; protein sumoylation.</text>
</comment>
<dbReference type="GO" id="GO:0005634">
    <property type="term" value="C:nucleus"/>
    <property type="evidence" value="ECO:0007669"/>
    <property type="project" value="UniProtKB-SubCell"/>
</dbReference>
<dbReference type="PANTHER" id="PTHR21330:SF1">
    <property type="entry name" value="E3 SUMO-PROTEIN LIGASE NSE2"/>
    <property type="match status" value="1"/>
</dbReference>
<feature type="region of interest" description="Disordered" evidence="12">
    <location>
        <begin position="125"/>
        <end position="186"/>
    </location>
</feature>
<feature type="compositionally biased region" description="Polar residues" evidence="12">
    <location>
        <begin position="417"/>
        <end position="427"/>
    </location>
</feature>
<keyword evidence="6" id="KW-0479">Metal-binding</keyword>
<comment type="similarity">
    <text evidence="3">Belongs to the NSE2 family.</text>
</comment>
<dbReference type="Proteomes" id="UP001345827">
    <property type="component" value="Unassembled WGS sequence"/>
</dbReference>
<keyword evidence="15" id="KW-1185">Reference proteome</keyword>
<evidence type="ECO:0000256" key="1">
    <source>
        <dbReference type="ARBA" id="ARBA00004123"/>
    </source>
</evidence>
<feature type="region of interest" description="Disordered" evidence="12">
    <location>
        <begin position="383"/>
        <end position="495"/>
    </location>
</feature>
<dbReference type="InterPro" id="IPR004181">
    <property type="entry name" value="Znf_MIZ"/>
</dbReference>
<feature type="domain" description="U-box" evidence="13">
    <location>
        <begin position="283"/>
        <end position="380"/>
    </location>
</feature>
<dbReference type="GO" id="GO:0000724">
    <property type="term" value="P:double-strand break repair via homologous recombination"/>
    <property type="evidence" value="ECO:0007669"/>
    <property type="project" value="InterPro"/>
</dbReference>
<evidence type="ECO:0000256" key="6">
    <source>
        <dbReference type="ARBA" id="ARBA00022723"/>
    </source>
</evidence>
<dbReference type="EC" id="5.2.1.8" evidence="4"/>
<dbReference type="GO" id="GO:0016925">
    <property type="term" value="P:protein sumoylation"/>
    <property type="evidence" value="ECO:0007669"/>
    <property type="project" value="TreeGrafter"/>
</dbReference>
<sequence>MSATTFRAQPLRAPLNDHAISSLKELAKDRSRTIKLAKYLKDASEHLAQSVDQLNEAGYDRRVKYERQRKRRDGEDNGDDAAEQEHEEFQEKVETLTNKMDMSIRAIVDDQVWLEDLPNAIKETVNKAGQSSTQTQQSSSFNPTPMRSGRRTVEDEDEDHEEEDENNNNNNNNRILQTQSAPHPSDAPHILLAAELQKQNKNWSSKTPTEKYAHHNFYTGFKRLLYDALHPGENQPPMPDPGLWFAAEEGREVISSQRRHRNRDGGGSDSEGSDFEIASETTRIKCPITLLPFQEPVTSRKCNHSYEKEAILDMLRTSKDYVPLDREQLVELTQISHRGERARREKEMQVHMVKCPECRVPLTESDLEPNLPLKRRVQRLLAHAQQRNRDETATSDVDEDEDDFDGVRGTQRIPLGLTSSPVAPSTAKSKRNYKAERLSASVVPQTQMSSRPATARFGSRPGTAQSGNEIGTPSGTQLPSSTARTTTILELGDDD</sequence>
<evidence type="ECO:0000256" key="3">
    <source>
        <dbReference type="ARBA" id="ARBA00008212"/>
    </source>
</evidence>
<feature type="compositionally biased region" description="Acidic residues" evidence="12">
    <location>
        <begin position="154"/>
        <end position="166"/>
    </location>
</feature>
<reference evidence="14 15" key="1">
    <citation type="submission" date="2023-06" db="EMBL/GenBank/DDBJ databases">
        <title>Black Yeasts Isolated from many extreme environments.</title>
        <authorList>
            <person name="Coleine C."/>
            <person name="Stajich J.E."/>
            <person name="Selbmann L."/>
        </authorList>
    </citation>
    <scope>NUCLEOTIDE SEQUENCE [LARGE SCALE GENOMIC DNA]</scope>
    <source>
        <strain evidence="14 15">CCFEE 5887</strain>
    </source>
</reference>
<dbReference type="GO" id="GO:0030915">
    <property type="term" value="C:Smc5-Smc6 complex"/>
    <property type="evidence" value="ECO:0007669"/>
    <property type="project" value="InterPro"/>
</dbReference>
<dbReference type="GO" id="GO:0061665">
    <property type="term" value="F:SUMO ligase activity"/>
    <property type="evidence" value="ECO:0007669"/>
    <property type="project" value="TreeGrafter"/>
</dbReference>
<dbReference type="PANTHER" id="PTHR21330">
    <property type="entry name" value="E3 SUMO-PROTEIN LIGASE NSE2"/>
    <property type="match status" value="1"/>
</dbReference>
<dbReference type="Pfam" id="PF11789">
    <property type="entry name" value="zf-Nse"/>
    <property type="match status" value="1"/>
</dbReference>
<evidence type="ECO:0000256" key="8">
    <source>
        <dbReference type="ARBA" id="ARBA00022786"/>
    </source>
</evidence>
<keyword evidence="10" id="KW-0697">Rotamase</keyword>
<gene>
    <name evidence="14" type="ORF">LTR25_004826</name>
</gene>
<evidence type="ECO:0000259" key="13">
    <source>
        <dbReference type="SMART" id="SM00504"/>
    </source>
</evidence>
<feature type="compositionally biased region" description="Low complexity" evidence="12">
    <location>
        <begin position="130"/>
        <end position="140"/>
    </location>
</feature>
<comment type="caution">
    <text evidence="14">The sequence shown here is derived from an EMBL/GenBank/DDBJ whole genome shotgun (WGS) entry which is preliminary data.</text>
</comment>
<evidence type="ECO:0000256" key="9">
    <source>
        <dbReference type="ARBA" id="ARBA00022833"/>
    </source>
</evidence>
<evidence type="ECO:0000313" key="14">
    <source>
        <dbReference type="EMBL" id="KAK5537574.1"/>
    </source>
</evidence>
<evidence type="ECO:0000256" key="7">
    <source>
        <dbReference type="ARBA" id="ARBA00022771"/>
    </source>
</evidence>
<feature type="region of interest" description="Disordered" evidence="12">
    <location>
        <begin position="65"/>
        <end position="89"/>
    </location>
</feature>
<proteinExistence type="inferred from homology"/>
<dbReference type="InterPro" id="IPR026846">
    <property type="entry name" value="Nse2(Mms21)"/>
</dbReference>
<dbReference type="AlphaFoldDB" id="A0AAV9Q8T2"/>
<evidence type="ECO:0000256" key="5">
    <source>
        <dbReference type="ARBA" id="ARBA00022679"/>
    </source>
</evidence>
<dbReference type="InterPro" id="IPR003613">
    <property type="entry name" value="Ubox_domain"/>
</dbReference>
<feature type="region of interest" description="Disordered" evidence="12">
    <location>
        <begin position="255"/>
        <end position="275"/>
    </location>
</feature>
<dbReference type="SMART" id="SM00504">
    <property type="entry name" value="Ubox"/>
    <property type="match status" value="1"/>
</dbReference>
<evidence type="ECO:0000256" key="10">
    <source>
        <dbReference type="ARBA" id="ARBA00023110"/>
    </source>
</evidence>
<dbReference type="GO" id="GO:0003755">
    <property type="term" value="F:peptidyl-prolyl cis-trans isomerase activity"/>
    <property type="evidence" value="ECO:0007669"/>
    <property type="project" value="UniProtKB-KW"/>
</dbReference>
<protein>
    <recommendedName>
        <fullName evidence="4">peptidylprolyl isomerase</fullName>
        <ecNumber evidence="4">5.2.1.8</ecNumber>
    </recommendedName>
</protein>
<keyword evidence="10" id="KW-0413">Isomerase</keyword>
<evidence type="ECO:0000256" key="2">
    <source>
        <dbReference type="ARBA" id="ARBA00004718"/>
    </source>
</evidence>
<keyword evidence="7" id="KW-0863">Zinc-finger</keyword>
<dbReference type="GO" id="GO:0016567">
    <property type="term" value="P:protein ubiquitination"/>
    <property type="evidence" value="ECO:0007669"/>
    <property type="project" value="InterPro"/>
</dbReference>
<comment type="subcellular location">
    <subcellularLocation>
        <location evidence="1">Nucleus</location>
    </subcellularLocation>
</comment>
<keyword evidence="11" id="KW-0539">Nucleus</keyword>
<evidence type="ECO:0000313" key="15">
    <source>
        <dbReference type="Proteomes" id="UP001345827"/>
    </source>
</evidence>
<evidence type="ECO:0000256" key="11">
    <source>
        <dbReference type="ARBA" id="ARBA00023242"/>
    </source>
</evidence>
<dbReference type="InterPro" id="IPR013083">
    <property type="entry name" value="Znf_RING/FYVE/PHD"/>
</dbReference>
<dbReference type="Gene3D" id="3.30.40.10">
    <property type="entry name" value="Zinc/RING finger domain, C3HC4 (zinc finger)"/>
    <property type="match status" value="1"/>
</dbReference>
<keyword evidence="5" id="KW-0808">Transferase</keyword>
<name>A0AAV9Q8T2_9PEZI</name>
<organism evidence="14 15">
    <name type="scientific">Vermiconidia calcicola</name>
    <dbReference type="NCBI Taxonomy" id="1690605"/>
    <lineage>
        <taxon>Eukaryota</taxon>
        <taxon>Fungi</taxon>
        <taxon>Dikarya</taxon>
        <taxon>Ascomycota</taxon>
        <taxon>Pezizomycotina</taxon>
        <taxon>Dothideomycetes</taxon>
        <taxon>Dothideomycetidae</taxon>
        <taxon>Mycosphaerellales</taxon>
        <taxon>Extremaceae</taxon>
        <taxon>Vermiconidia</taxon>
    </lineage>
</organism>
<dbReference type="CDD" id="cd16651">
    <property type="entry name" value="SPL-RING_NSE2"/>
    <property type="match status" value="1"/>
</dbReference>
<evidence type="ECO:0000256" key="12">
    <source>
        <dbReference type="SAM" id="MobiDB-lite"/>
    </source>
</evidence>
<feature type="compositionally biased region" description="Polar residues" evidence="12">
    <location>
        <begin position="442"/>
        <end position="452"/>
    </location>
</feature>
<evidence type="ECO:0000256" key="4">
    <source>
        <dbReference type="ARBA" id="ARBA00013194"/>
    </source>
</evidence>
<dbReference type="GO" id="GO:0008270">
    <property type="term" value="F:zinc ion binding"/>
    <property type="evidence" value="ECO:0007669"/>
    <property type="project" value="UniProtKB-KW"/>
</dbReference>
<keyword evidence="9" id="KW-0862">Zinc</keyword>
<keyword evidence="8" id="KW-0833">Ubl conjugation pathway</keyword>
<feature type="compositionally biased region" description="Polar residues" evidence="12">
    <location>
        <begin position="462"/>
        <end position="488"/>
    </location>
</feature>
<accession>A0AAV9Q8T2</accession>